<dbReference type="Pfam" id="PF00533">
    <property type="entry name" value="BRCT"/>
    <property type="match status" value="1"/>
</dbReference>
<feature type="domain" description="BRCT" evidence="3">
    <location>
        <begin position="205"/>
        <end position="331"/>
    </location>
</feature>
<dbReference type="InterPro" id="IPR036420">
    <property type="entry name" value="BRCT_dom_sf"/>
</dbReference>
<dbReference type="GO" id="GO:0005938">
    <property type="term" value="C:cell cortex"/>
    <property type="evidence" value="ECO:0007669"/>
    <property type="project" value="TreeGrafter"/>
</dbReference>
<dbReference type="Gene3D" id="3.40.50.10190">
    <property type="entry name" value="BRCT domain"/>
    <property type="match status" value="2"/>
</dbReference>
<dbReference type="SUPFAM" id="SSF48065">
    <property type="entry name" value="DBL homology domain (DH-domain)"/>
    <property type="match status" value="1"/>
</dbReference>
<feature type="compositionally biased region" description="Basic and acidic residues" evidence="1">
    <location>
        <begin position="1352"/>
        <end position="1362"/>
    </location>
</feature>
<dbReference type="GO" id="GO:2000431">
    <property type="term" value="P:regulation of cytokinesis, actomyosin contractile ring assembly"/>
    <property type="evidence" value="ECO:0007669"/>
    <property type="project" value="InterPro"/>
</dbReference>
<evidence type="ECO:0008006" key="6">
    <source>
        <dbReference type="Google" id="ProtNLM"/>
    </source>
</evidence>
<dbReference type="Pfam" id="PF12738">
    <property type="entry name" value="PTCB-BRCT"/>
    <property type="match status" value="1"/>
</dbReference>
<proteinExistence type="predicted"/>
<evidence type="ECO:0000259" key="3">
    <source>
        <dbReference type="PROSITE" id="PS50172"/>
    </source>
</evidence>
<organism evidence="4 5">
    <name type="scientific">Hymenolepis diminuta</name>
    <name type="common">Rat tapeworm</name>
    <dbReference type="NCBI Taxonomy" id="6216"/>
    <lineage>
        <taxon>Eukaryota</taxon>
        <taxon>Metazoa</taxon>
        <taxon>Spiralia</taxon>
        <taxon>Lophotrochozoa</taxon>
        <taxon>Platyhelminthes</taxon>
        <taxon>Cestoda</taxon>
        <taxon>Eucestoda</taxon>
        <taxon>Cyclophyllidea</taxon>
        <taxon>Hymenolepididae</taxon>
        <taxon>Hymenolepis</taxon>
    </lineage>
</organism>
<dbReference type="CDD" id="cd00160">
    <property type="entry name" value="RhoGEF"/>
    <property type="match status" value="1"/>
</dbReference>
<feature type="region of interest" description="Disordered" evidence="1">
    <location>
        <begin position="1281"/>
        <end position="1390"/>
    </location>
</feature>
<dbReference type="PANTHER" id="PTHR16777">
    <property type="entry name" value="PROTEIN ECT2"/>
    <property type="match status" value="1"/>
</dbReference>
<feature type="domain" description="DH" evidence="2">
    <location>
        <begin position="520"/>
        <end position="708"/>
    </location>
</feature>
<feature type="region of interest" description="Disordered" evidence="1">
    <location>
        <begin position="801"/>
        <end position="831"/>
    </location>
</feature>
<evidence type="ECO:0000259" key="2">
    <source>
        <dbReference type="PROSITE" id="PS50010"/>
    </source>
</evidence>
<dbReference type="InterPro" id="IPR035899">
    <property type="entry name" value="DBL_dom_sf"/>
</dbReference>
<feature type="compositionally biased region" description="Polar residues" evidence="1">
    <location>
        <begin position="1064"/>
        <end position="1098"/>
    </location>
</feature>
<dbReference type="Pfam" id="PF00621">
    <property type="entry name" value="RhoGEF"/>
    <property type="match status" value="1"/>
</dbReference>
<dbReference type="SUPFAM" id="SSF52113">
    <property type="entry name" value="BRCT domain"/>
    <property type="match status" value="2"/>
</dbReference>
<feature type="compositionally biased region" description="Polar residues" evidence="1">
    <location>
        <begin position="447"/>
        <end position="460"/>
    </location>
</feature>
<dbReference type="GO" id="GO:0005096">
    <property type="term" value="F:GTPase activator activity"/>
    <property type="evidence" value="ECO:0007669"/>
    <property type="project" value="InterPro"/>
</dbReference>
<feature type="region of interest" description="Disordered" evidence="1">
    <location>
        <begin position="487"/>
        <end position="516"/>
    </location>
</feature>
<feature type="region of interest" description="Disordered" evidence="1">
    <location>
        <begin position="1041"/>
        <end position="1114"/>
    </location>
</feature>
<dbReference type="InterPro" id="IPR000219">
    <property type="entry name" value="DH_dom"/>
</dbReference>
<dbReference type="PROSITE" id="PS50010">
    <property type="entry name" value="DH_2"/>
    <property type="match status" value="1"/>
</dbReference>
<gene>
    <name evidence="4" type="ORF">WMSIL1_LOCUS4780</name>
</gene>
<feature type="domain" description="BRCT" evidence="3">
    <location>
        <begin position="112"/>
        <end position="183"/>
    </location>
</feature>
<dbReference type="Gene3D" id="1.20.900.10">
    <property type="entry name" value="Dbl homology (DH) domain"/>
    <property type="match status" value="1"/>
</dbReference>
<accession>A0A564YC35</accession>
<dbReference type="EMBL" id="CABIJS010000144">
    <property type="protein sequence ID" value="VUZ44832.1"/>
    <property type="molecule type" value="Genomic_DNA"/>
</dbReference>
<dbReference type="Proteomes" id="UP000321570">
    <property type="component" value="Unassembled WGS sequence"/>
</dbReference>
<reference evidence="4 5" key="1">
    <citation type="submission" date="2019-07" db="EMBL/GenBank/DDBJ databases">
        <authorList>
            <person name="Jastrzebski P J."/>
            <person name="Paukszto L."/>
            <person name="Jastrzebski P J."/>
        </authorList>
    </citation>
    <scope>NUCLEOTIDE SEQUENCE [LARGE SCALE GENOMIC DNA]</scope>
    <source>
        <strain evidence="4 5">WMS-il1</strain>
    </source>
</reference>
<feature type="compositionally biased region" description="Polar residues" evidence="1">
    <location>
        <begin position="819"/>
        <end position="831"/>
    </location>
</feature>
<dbReference type="PROSITE" id="PS50172">
    <property type="entry name" value="BRCT"/>
    <property type="match status" value="2"/>
</dbReference>
<evidence type="ECO:0000313" key="5">
    <source>
        <dbReference type="Proteomes" id="UP000321570"/>
    </source>
</evidence>
<dbReference type="PANTHER" id="PTHR16777:SF2">
    <property type="entry name" value="PROTEIN ECT2"/>
    <property type="match status" value="1"/>
</dbReference>
<protein>
    <recommendedName>
        <fullName evidence="6">Protein ECT2</fullName>
    </recommendedName>
</protein>
<evidence type="ECO:0000313" key="4">
    <source>
        <dbReference type="EMBL" id="VUZ44832.1"/>
    </source>
</evidence>
<sequence length="1608" mass="177493">MMSFWSQYSQLTIIGTEVFTNPLFSQLIRDVGESLSITYVPTIEKLKERLIQPRTSDSDLPEAVVLPDFISSSEIKSLQSSRFCIYGLPSLYALRFGDRHWTKRKPVFSFAMADAIVTITGFRDYRVVNHIATLINWMGGSVRRKLDPAVTHLVVYRCAGEKVRKAALASTNVARMRLSWVQEAWNSRHSKSQLNACEEDFVDKHRAKVFQACCLYFIGFSSQPRTLAELESAVIDHGGTLATDLIDEKLTHVVVGDDWDKNRQNVDMSVLIVSPNSSAVGNSPRSTSFSLDPELQEQLHEVAVRVPVLKLDWFWKSLQSTYICPPQDYYYMPEPEPRDSPYASYFSQRTSLDICSPASYPLSMEILDKENKQPILECSEGDDSHLIATSDADLSVRLRHNRSNEHQLSREEVIAHLADPLLVPNSGNSNRLYSRSRASFTLLDNRSPLSSSVQNCSTPASEGKRRPLSTDCLEEKLTRSPVHRTPLEAIKSSIENSPKRFRSSPAKSELKTPQKSRLKDREHRVFEFFVTEKNYSSILEFLTQSALPEILKENQDGGAILPRREADMVFGRLIPIHQLHKRLQGRLTELEGSWDMETSRLGEILLPFIDEMEKVYTHYMQFYDEVHIKQLGHDYPRFLAFMRQVELRREYGRQSLCDLLIRPVQRLPSILLLMQGIQKFTPVTHPDYEDVVEFTSKLNTLLEKINARLKKTEEYMCLLNLYHDISGAPPEIVSASRNLVTSLSVFQLDISANGTAVCEPVIIFLLTDCLEIVRTKKRVTGDNHAIQAALAAVESGTLASGDETGAESLPGVEKRGKSVSRTNSGASAGSNTFGGKKRYKYVHVHLVKLQDITRVLDLSTLSAERAAFSLIIRDASFEAEKTEEVLTFCLAASFTASAAVATGRCPEAIESAVASANLSTIKPTVLKCGASVSAVELEASALATSTLVEAEMDDLSVVGGEKDCDNTVAKLRYCVHEQKMNFLKCLCRHIMQVSFVANSPDEILVEMQPDLVLNFDLDSVFSHTANVSFKTKKFSRHLGRAISLKTPHRPNLKPLQPVPAAPASISNSKSSRGQAGTPKSSIGQGSNEPPSPSLSYRSDSVDMPPPSRPSVLGSLFGGLLSHGVKTPKQSMRGLSMTDLDAELGGTMSAKRKAQTSSLWLEFDSDAEDCDNSLAIDSREEEEGSGGGGGCDSNVEGEEDEDEDDLISLNSYNSAGGPWPAFLPPGSPGSKKSKKMLNPATASSTSLRSNSSRRLSTGKSRQSFGGLMSATRKSICRSFLGIRKAPKEVQPPAAKQYPRPDPSSSSFHSSTTAEGKQRHKKPQIPGAISGSNLSLSGAPLARQEDISNDSVEGEGKGKERTMISEEEDASVALHSSFQPPIPSTSSAGLNSAAAGHVDKGCIELGLRSASESRLIFSSKHSRVNTLKRMLTSPFRKPSAAGCSDSAGRDFKISSPEGITSWSSLITLNEENNEDESVEIEHEIPDEIVAARNEGQRVSGDDTCSMIVPQAPPLVYAIKKFRSRKMEKRHFRRSYGSEIFNRSIGLDEENTQEHVELPVLPTVLESLEAALTPDVSRLEENAESGEGDSELQCTTTTRRESIFRRGFLFK</sequence>
<feature type="compositionally biased region" description="Low complexity" evidence="1">
    <location>
        <begin position="1239"/>
        <end position="1256"/>
    </location>
</feature>
<feature type="region of interest" description="Disordered" evidence="1">
    <location>
        <begin position="1176"/>
        <end position="1267"/>
    </location>
</feature>
<keyword evidence="5" id="KW-1185">Reference proteome</keyword>
<dbReference type="GO" id="GO:0005085">
    <property type="term" value="F:guanyl-nucleotide exchange factor activity"/>
    <property type="evidence" value="ECO:0007669"/>
    <property type="project" value="InterPro"/>
</dbReference>
<dbReference type="InterPro" id="IPR026817">
    <property type="entry name" value="Ect2"/>
</dbReference>
<dbReference type="GO" id="GO:0005634">
    <property type="term" value="C:nucleus"/>
    <property type="evidence" value="ECO:0007669"/>
    <property type="project" value="InterPro"/>
</dbReference>
<evidence type="ECO:0000256" key="1">
    <source>
        <dbReference type="SAM" id="MobiDB-lite"/>
    </source>
</evidence>
<dbReference type="GO" id="GO:0000281">
    <property type="term" value="P:mitotic cytokinesis"/>
    <property type="evidence" value="ECO:0007669"/>
    <property type="project" value="TreeGrafter"/>
</dbReference>
<dbReference type="InterPro" id="IPR001357">
    <property type="entry name" value="BRCT_dom"/>
</dbReference>
<dbReference type="GO" id="GO:0007399">
    <property type="term" value="P:nervous system development"/>
    <property type="evidence" value="ECO:0007669"/>
    <property type="project" value="TreeGrafter"/>
</dbReference>
<dbReference type="SMART" id="SM00325">
    <property type="entry name" value="RhoGEF"/>
    <property type="match status" value="1"/>
</dbReference>
<name>A0A564YC35_HYMDI</name>
<feature type="region of interest" description="Disordered" evidence="1">
    <location>
        <begin position="447"/>
        <end position="471"/>
    </location>
</feature>
<feature type="compositionally biased region" description="Acidic residues" evidence="1">
    <location>
        <begin position="1194"/>
        <end position="1205"/>
    </location>
</feature>
<feature type="compositionally biased region" description="Polar residues" evidence="1">
    <location>
        <begin position="1372"/>
        <end position="1388"/>
    </location>
</feature>
<dbReference type="SMART" id="SM00292">
    <property type="entry name" value="BRCT"/>
    <property type="match status" value="2"/>
</dbReference>